<proteinExistence type="predicted"/>
<feature type="region of interest" description="Disordered" evidence="1">
    <location>
        <begin position="1"/>
        <end position="29"/>
    </location>
</feature>
<comment type="caution">
    <text evidence="2">The sequence shown here is derived from an EMBL/GenBank/DDBJ whole genome shotgun (WGS) entry which is preliminary data.</text>
</comment>
<dbReference type="Proteomes" id="UP001175211">
    <property type="component" value="Unassembled WGS sequence"/>
</dbReference>
<dbReference type="AlphaFoldDB" id="A0AA39TT61"/>
<sequence>MSNLATGSKKMTSMEQTSPKVNIDGTRSVTGNEEYFPDILLVNDPSGATISSIPLPRHQPRRPPVRYKRGRSEAEAKHTEEDQGTCGWKTGTRDEIRMLLANAPPSPCGLCAELALHAQHSATARSSRHTTIGAFAGEAKFLGLLILERGVFGPCWRKTRTTDYFDERRNDRAQVVEKLVEARCVLNAPFEIQRTAEEVMKLEMEKGTEIAPKRHEKANKSGKSTRDKFGVREEESIDFGDLGAEFGKDDTFRIALVEDAEQDLIDGCGEPRTSPDNRIEEYDT</sequence>
<accession>A0AA39TT61</accession>
<dbReference type="GeneID" id="85363679"/>
<dbReference type="RefSeq" id="XP_060334320.1">
    <property type="nucleotide sequence ID" value="XM_060480131.1"/>
</dbReference>
<feature type="compositionally biased region" description="Basic and acidic residues" evidence="1">
    <location>
        <begin position="273"/>
        <end position="284"/>
    </location>
</feature>
<keyword evidence="3" id="KW-1185">Reference proteome</keyword>
<evidence type="ECO:0000313" key="3">
    <source>
        <dbReference type="Proteomes" id="UP001175211"/>
    </source>
</evidence>
<feature type="region of interest" description="Disordered" evidence="1">
    <location>
        <begin position="264"/>
        <end position="284"/>
    </location>
</feature>
<name>A0AA39TT61_ARMTA</name>
<feature type="compositionally biased region" description="Basic residues" evidence="1">
    <location>
        <begin position="58"/>
        <end position="69"/>
    </location>
</feature>
<reference evidence="2" key="1">
    <citation type="submission" date="2023-06" db="EMBL/GenBank/DDBJ databases">
        <authorList>
            <consortium name="Lawrence Berkeley National Laboratory"/>
            <person name="Ahrendt S."/>
            <person name="Sahu N."/>
            <person name="Indic B."/>
            <person name="Wong-Bajracharya J."/>
            <person name="Merenyi Z."/>
            <person name="Ke H.-M."/>
            <person name="Monk M."/>
            <person name="Kocsube S."/>
            <person name="Drula E."/>
            <person name="Lipzen A."/>
            <person name="Balint B."/>
            <person name="Henrissat B."/>
            <person name="Andreopoulos B."/>
            <person name="Martin F.M."/>
            <person name="Harder C.B."/>
            <person name="Rigling D."/>
            <person name="Ford K.L."/>
            <person name="Foster G.D."/>
            <person name="Pangilinan J."/>
            <person name="Papanicolaou A."/>
            <person name="Barry K."/>
            <person name="LaButti K."/>
            <person name="Viragh M."/>
            <person name="Koriabine M."/>
            <person name="Yan M."/>
            <person name="Riley R."/>
            <person name="Champramary S."/>
            <person name="Plett K.L."/>
            <person name="Tsai I.J."/>
            <person name="Slot J."/>
            <person name="Sipos G."/>
            <person name="Plett J."/>
            <person name="Nagy L.G."/>
            <person name="Grigoriev I.V."/>
        </authorList>
    </citation>
    <scope>NUCLEOTIDE SEQUENCE</scope>
    <source>
        <strain evidence="2">CCBAS 213</strain>
    </source>
</reference>
<feature type="region of interest" description="Disordered" evidence="1">
    <location>
        <begin position="50"/>
        <end position="88"/>
    </location>
</feature>
<protein>
    <submittedName>
        <fullName evidence="2">Uncharacterized protein</fullName>
    </submittedName>
</protein>
<organism evidence="2 3">
    <name type="scientific">Armillaria tabescens</name>
    <name type="common">Ringless honey mushroom</name>
    <name type="synonym">Agaricus tabescens</name>
    <dbReference type="NCBI Taxonomy" id="1929756"/>
    <lineage>
        <taxon>Eukaryota</taxon>
        <taxon>Fungi</taxon>
        <taxon>Dikarya</taxon>
        <taxon>Basidiomycota</taxon>
        <taxon>Agaricomycotina</taxon>
        <taxon>Agaricomycetes</taxon>
        <taxon>Agaricomycetidae</taxon>
        <taxon>Agaricales</taxon>
        <taxon>Marasmiineae</taxon>
        <taxon>Physalacriaceae</taxon>
        <taxon>Desarmillaria</taxon>
    </lineage>
</organism>
<feature type="compositionally biased region" description="Basic and acidic residues" evidence="1">
    <location>
        <begin position="70"/>
        <end position="81"/>
    </location>
</feature>
<evidence type="ECO:0000256" key="1">
    <source>
        <dbReference type="SAM" id="MobiDB-lite"/>
    </source>
</evidence>
<gene>
    <name evidence="2" type="ORF">EV420DRAFT_1745448</name>
</gene>
<evidence type="ECO:0000313" key="2">
    <source>
        <dbReference type="EMBL" id="KAK0462854.1"/>
    </source>
</evidence>
<dbReference type="EMBL" id="JAUEPS010000008">
    <property type="protein sequence ID" value="KAK0462854.1"/>
    <property type="molecule type" value="Genomic_DNA"/>
</dbReference>